<keyword evidence="3" id="KW-1185">Reference proteome</keyword>
<dbReference type="Gene3D" id="3.40.50.720">
    <property type="entry name" value="NAD(P)-binding Rossmann-like Domain"/>
    <property type="match status" value="1"/>
</dbReference>
<dbReference type="SUPFAM" id="SSF51735">
    <property type="entry name" value="NAD(P)-binding Rossmann-fold domains"/>
    <property type="match status" value="1"/>
</dbReference>
<comment type="caution">
    <text evidence="2">The sequence shown here is derived from an EMBL/GenBank/DDBJ whole genome shotgun (WGS) entry which is preliminary data.</text>
</comment>
<protein>
    <submittedName>
        <fullName evidence="2">Oxidoreductase</fullName>
    </submittedName>
</protein>
<dbReference type="PANTHER" id="PTHR14097:SF7">
    <property type="entry name" value="OXIDOREDUCTASE HTATIP2"/>
    <property type="match status" value="1"/>
</dbReference>
<organism evidence="2 3">
    <name type="scientific">Paenibacillus antri</name>
    <dbReference type="NCBI Taxonomy" id="2582848"/>
    <lineage>
        <taxon>Bacteria</taxon>
        <taxon>Bacillati</taxon>
        <taxon>Bacillota</taxon>
        <taxon>Bacilli</taxon>
        <taxon>Bacillales</taxon>
        <taxon>Paenibacillaceae</taxon>
        <taxon>Paenibacillus</taxon>
    </lineage>
</organism>
<dbReference type="OrthoDB" id="9798632at2"/>
<evidence type="ECO:0000313" key="2">
    <source>
        <dbReference type="EMBL" id="TLS54178.1"/>
    </source>
</evidence>
<feature type="domain" description="NAD(P)-binding" evidence="1">
    <location>
        <begin position="12"/>
        <end position="200"/>
    </location>
</feature>
<gene>
    <name evidence="2" type="ORF">FE782_02190</name>
</gene>
<dbReference type="Pfam" id="PF13460">
    <property type="entry name" value="NAD_binding_10"/>
    <property type="match status" value="1"/>
</dbReference>
<accession>A0A5R9GKW1</accession>
<evidence type="ECO:0000259" key="1">
    <source>
        <dbReference type="Pfam" id="PF13460"/>
    </source>
</evidence>
<sequence length="223" mass="24125">MEPNLKKAVLLGATGLVGAQLLDKLLASPAYGEVTAIVRRPLPERAKLKQVVLADFAAMSGAAFAGAEDVFCALGTTIKQAGSQARFREVDYDYPVAAARLAKAAGARRYVLVSSMGADPASKIFYSRVKGETEAAVRALQLPMTSIVRPSLLLGDRRQFRFGERVAALLSRPLAFVFRGSLVKYRPIEARDVAAVMLRAAQMYSPGTHIYENDQLHKMAPNS</sequence>
<dbReference type="RefSeq" id="WP_138192033.1">
    <property type="nucleotide sequence ID" value="NZ_VCIW01000001.1"/>
</dbReference>
<dbReference type="Proteomes" id="UP000309676">
    <property type="component" value="Unassembled WGS sequence"/>
</dbReference>
<proteinExistence type="predicted"/>
<dbReference type="AlphaFoldDB" id="A0A5R9GKW1"/>
<dbReference type="PANTHER" id="PTHR14097">
    <property type="entry name" value="OXIDOREDUCTASE HTATIP2"/>
    <property type="match status" value="1"/>
</dbReference>
<dbReference type="EMBL" id="VCIW01000001">
    <property type="protein sequence ID" value="TLS54178.1"/>
    <property type="molecule type" value="Genomic_DNA"/>
</dbReference>
<dbReference type="InterPro" id="IPR036291">
    <property type="entry name" value="NAD(P)-bd_dom_sf"/>
</dbReference>
<reference evidence="2 3" key="1">
    <citation type="submission" date="2019-05" db="EMBL/GenBank/DDBJ databases">
        <authorList>
            <person name="Narsing Rao M.P."/>
            <person name="Li W.J."/>
        </authorList>
    </citation>
    <scope>NUCLEOTIDE SEQUENCE [LARGE SCALE GENOMIC DNA]</scope>
    <source>
        <strain evidence="2 3">SYSU_K30003</strain>
    </source>
</reference>
<name>A0A5R9GKW1_9BACL</name>
<evidence type="ECO:0000313" key="3">
    <source>
        <dbReference type="Proteomes" id="UP000309676"/>
    </source>
</evidence>
<dbReference type="InterPro" id="IPR016040">
    <property type="entry name" value="NAD(P)-bd_dom"/>
</dbReference>